<dbReference type="KEGG" id="lpav:PLANPX_5767"/>
<dbReference type="RefSeq" id="WP_152101383.1">
    <property type="nucleotide sequence ID" value="NZ_AP021861.1"/>
</dbReference>
<reference evidence="2" key="1">
    <citation type="submission" date="2019-10" db="EMBL/GenBank/DDBJ databases">
        <title>Lacipirellula parvula gen. nov., sp. nov., representing a lineage of planctomycetes widespread in freshwater anoxic habitats, and description of the family Lacipirellulaceae.</title>
        <authorList>
            <person name="Dedysh S.N."/>
            <person name="Kulichevskaya I.S."/>
            <person name="Beletsky A.V."/>
            <person name="Rakitin A.L."/>
            <person name="Mardanov A.V."/>
            <person name="Ivanova A.A."/>
            <person name="Saltykova V.X."/>
            <person name="Rijpstra W.I.C."/>
            <person name="Sinninghe Damste J.S."/>
            <person name="Ravin N.V."/>
        </authorList>
    </citation>
    <scope>NUCLEOTIDE SEQUENCE [LARGE SCALE GENOMIC DNA]</scope>
    <source>
        <strain evidence="2">PX69</strain>
    </source>
</reference>
<sequence length="440" mass="48305">MSSSASPTLTPIVPDSVHRESAAHFAAWALAELQIPAELAGDELIVQLPPSERSAFDGKATLRLADHDHATPEHEPLAWDSRFGRWLRERLASHGPVVHARPARQPMAVNDVTAKLFGAYAIEGGQIRLAGCQLTDHPFLRLSYVAEGDDAEVRHLFVAPDGSAVSDELTPQLSLDELEPIVKHPPRIDDAAIRSLIAAGRRIAAKQSTDRDPAVAIAEPLAAAVLWVRHAEGRLQFTIGAVTVDHPFSGWASLLRPQPYVGKESGVASFSLGVTDEGEIEPVEEIAVCQKSGRRVLRRELVDCSVTGLRVLPEFTEPCPVSGRPALRGEFVNCKRCRQRVSKAVLREGVCSACQSLAKVSKDDPRLVWIFGEHPGLDRWKSWRLAETSTAYIAQASSLLKQLLVVIDKESLTIKRIAQRSRLSNTWLDLDEASREDMLR</sequence>
<proteinExistence type="predicted"/>
<evidence type="ECO:0000313" key="2">
    <source>
        <dbReference type="Proteomes" id="UP000326837"/>
    </source>
</evidence>
<gene>
    <name evidence="1" type="ORF">PLANPX_5767</name>
</gene>
<dbReference type="Proteomes" id="UP000326837">
    <property type="component" value="Chromosome"/>
</dbReference>
<name>A0A5K7XIC6_9BACT</name>
<organism evidence="1 2">
    <name type="scientific">Lacipirellula parvula</name>
    <dbReference type="NCBI Taxonomy" id="2650471"/>
    <lineage>
        <taxon>Bacteria</taxon>
        <taxon>Pseudomonadati</taxon>
        <taxon>Planctomycetota</taxon>
        <taxon>Planctomycetia</taxon>
        <taxon>Pirellulales</taxon>
        <taxon>Lacipirellulaceae</taxon>
        <taxon>Lacipirellula</taxon>
    </lineage>
</organism>
<protein>
    <submittedName>
        <fullName evidence="1">Uncharacterized protein</fullName>
    </submittedName>
</protein>
<evidence type="ECO:0000313" key="1">
    <source>
        <dbReference type="EMBL" id="BBO36155.1"/>
    </source>
</evidence>
<keyword evidence="2" id="KW-1185">Reference proteome</keyword>
<dbReference type="AlphaFoldDB" id="A0A5K7XIC6"/>
<dbReference type="EMBL" id="AP021861">
    <property type="protein sequence ID" value="BBO36155.1"/>
    <property type="molecule type" value="Genomic_DNA"/>
</dbReference>
<accession>A0A5K7XIC6</accession>